<dbReference type="Proteomes" id="UP000726737">
    <property type="component" value="Unassembled WGS sequence"/>
</dbReference>
<evidence type="ECO:0000313" key="5">
    <source>
        <dbReference type="Proteomes" id="UP000726737"/>
    </source>
</evidence>
<feature type="compositionally biased region" description="Low complexity" evidence="1">
    <location>
        <begin position="55"/>
        <end position="65"/>
    </location>
</feature>
<dbReference type="InterPro" id="IPR045154">
    <property type="entry name" value="PCF11-like"/>
</dbReference>
<sequence>MLQKQQAMVLNPNDQASAKQVAILQQLETIVKTTQLTPENANMIRQQLAQLWTPAPTSAPAPSSGPGLGIGPSVPPAFPPGSLSQGMTMPMPSSPMPPNMMMMAPPQHPTIHQLPSSGSIPPIPPFLGMVPPHFAPHMQPVGSIGLSSASMPMMPVSTIPGATAPLPMSMSMPMPMPQATLSIPAPPAAANLLANLMQSGLLGPNGALAGQFLKNTANMTLAPQSPMIPAVSPTPQPAVVMPRNNANLSTQGQGVMSIGLIELTSQDIQRRRPAAIQIMYGTPPLQCNQCGYRCPKSDDAQKKMDSHLDWHFRQNRRMKDKAKKSHSRSWLVGEEDWIHSREGDLGQGQQPVFFDFGSGVNKTSKDEQALQEEIAALSELIVPETTLIQGLRGDEANTITEAAAINVIAKGCSICKEKFIKVWNEAEEEWSYKNAAVVEKMIYHATCHADLVRSNQRQAALAEAALAEAVAAANEASIHKTPLNSLPSSTNIAPNNGESRASIPMNEADSKIKMEHTGAYTGSPSVDQEMTAVTFDMPNSLKRKLEDELEEQNQLVSKKTILDQTS</sequence>
<dbReference type="EMBL" id="JAAAJA010000388">
    <property type="protein sequence ID" value="KAG0254693.1"/>
    <property type="molecule type" value="Genomic_DNA"/>
</dbReference>
<feature type="domain" description="Pcf11 C-terminal" evidence="3">
    <location>
        <begin position="411"/>
        <end position="448"/>
    </location>
</feature>
<protein>
    <recommendedName>
        <fullName evidence="6">CID domain-containing protein</fullName>
    </recommendedName>
</protein>
<comment type="caution">
    <text evidence="4">The sequence shown here is derived from an EMBL/GenBank/DDBJ whole genome shotgun (WGS) entry which is preliminary data.</text>
</comment>
<feature type="domain" description="Pcf11 Clp1-ID" evidence="2">
    <location>
        <begin position="315"/>
        <end position="346"/>
    </location>
</feature>
<feature type="region of interest" description="Disordered" evidence="1">
    <location>
        <begin position="55"/>
        <end position="94"/>
    </location>
</feature>
<evidence type="ECO:0000313" key="4">
    <source>
        <dbReference type="EMBL" id="KAG0254693.1"/>
    </source>
</evidence>
<dbReference type="PANTHER" id="PTHR15921">
    <property type="entry name" value="PRE-MRNA CLEAVAGE COMPLEX II"/>
    <property type="match status" value="1"/>
</dbReference>
<dbReference type="GO" id="GO:0005737">
    <property type="term" value="C:cytoplasm"/>
    <property type="evidence" value="ECO:0007669"/>
    <property type="project" value="TreeGrafter"/>
</dbReference>
<keyword evidence="5" id="KW-1185">Reference proteome</keyword>
<evidence type="ECO:0000259" key="3">
    <source>
        <dbReference type="Pfam" id="PF21936"/>
    </source>
</evidence>
<dbReference type="InterPro" id="IPR054127">
    <property type="entry name" value="Pcf11_C"/>
</dbReference>
<dbReference type="GO" id="GO:0000993">
    <property type="term" value="F:RNA polymerase II complex binding"/>
    <property type="evidence" value="ECO:0007669"/>
    <property type="project" value="InterPro"/>
</dbReference>
<dbReference type="Pfam" id="PF11526">
    <property type="entry name" value="Pfc11_Clp1_ID"/>
    <property type="match status" value="1"/>
</dbReference>
<organism evidence="4 5">
    <name type="scientific">Mortierella polycephala</name>
    <dbReference type="NCBI Taxonomy" id="41804"/>
    <lineage>
        <taxon>Eukaryota</taxon>
        <taxon>Fungi</taxon>
        <taxon>Fungi incertae sedis</taxon>
        <taxon>Mucoromycota</taxon>
        <taxon>Mortierellomycotina</taxon>
        <taxon>Mortierellomycetes</taxon>
        <taxon>Mortierellales</taxon>
        <taxon>Mortierellaceae</taxon>
        <taxon>Mortierella</taxon>
    </lineage>
</organism>
<dbReference type="GO" id="GO:0003729">
    <property type="term" value="F:mRNA binding"/>
    <property type="evidence" value="ECO:0007669"/>
    <property type="project" value="InterPro"/>
</dbReference>
<proteinExistence type="predicted"/>
<dbReference type="GO" id="GO:0031124">
    <property type="term" value="P:mRNA 3'-end processing"/>
    <property type="evidence" value="ECO:0007669"/>
    <property type="project" value="InterPro"/>
</dbReference>
<accession>A0A9P6PYC5</accession>
<reference evidence="4" key="1">
    <citation type="journal article" date="2020" name="Fungal Divers.">
        <title>Resolving the Mortierellaceae phylogeny through synthesis of multi-gene phylogenetics and phylogenomics.</title>
        <authorList>
            <person name="Vandepol N."/>
            <person name="Liber J."/>
            <person name="Desiro A."/>
            <person name="Na H."/>
            <person name="Kennedy M."/>
            <person name="Barry K."/>
            <person name="Grigoriev I.V."/>
            <person name="Miller A.N."/>
            <person name="O'Donnell K."/>
            <person name="Stajich J.E."/>
            <person name="Bonito G."/>
        </authorList>
    </citation>
    <scope>NUCLEOTIDE SEQUENCE</scope>
    <source>
        <strain evidence="4">KOD948</strain>
    </source>
</reference>
<dbReference type="PANTHER" id="PTHR15921:SF3">
    <property type="entry name" value="PRE-MRNA CLEAVAGE COMPLEX 2 PROTEIN PCF11"/>
    <property type="match status" value="1"/>
</dbReference>
<dbReference type="OrthoDB" id="2129491at2759"/>
<evidence type="ECO:0008006" key="6">
    <source>
        <dbReference type="Google" id="ProtNLM"/>
    </source>
</evidence>
<evidence type="ECO:0000259" key="2">
    <source>
        <dbReference type="Pfam" id="PF11526"/>
    </source>
</evidence>
<dbReference type="Pfam" id="PF21936">
    <property type="entry name" value="Pcf11_C"/>
    <property type="match status" value="1"/>
</dbReference>
<dbReference type="AlphaFoldDB" id="A0A9P6PYC5"/>
<name>A0A9P6PYC5_9FUNG</name>
<dbReference type="GO" id="GO:0006369">
    <property type="term" value="P:termination of RNA polymerase II transcription"/>
    <property type="evidence" value="ECO:0007669"/>
    <property type="project" value="InterPro"/>
</dbReference>
<dbReference type="GO" id="GO:0005849">
    <property type="term" value="C:mRNA cleavage factor complex"/>
    <property type="evidence" value="ECO:0007669"/>
    <property type="project" value="InterPro"/>
</dbReference>
<dbReference type="InterPro" id="IPR021605">
    <property type="entry name" value="Pcf11_Clp1-ID"/>
</dbReference>
<evidence type="ECO:0000256" key="1">
    <source>
        <dbReference type="SAM" id="MobiDB-lite"/>
    </source>
</evidence>
<feature type="region of interest" description="Disordered" evidence="1">
    <location>
        <begin position="481"/>
        <end position="503"/>
    </location>
</feature>
<gene>
    <name evidence="4" type="ORF">BG011_005558</name>
</gene>
<feature type="compositionally biased region" description="Polar residues" evidence="1">
    <location>
        <begin position="482"/>
        <end position="499"/>
    </location>
</feature>